<dbReference type="CDD" id="cd03257">
    <property type="entry name" value="ABC_NikE_OppD_transporters"/>
    <property type="match status" value="1"/>
</dbReference>
<evidence type="ECO:0000256" key="3">
    <source>
        <dbReference type="ARBA" id="ARBA00022741"/>
    </source>
</evidence>
<dbReference type="InterPro" id="IPR003439">
    <property type="entry name" value="ABC_transporter-like_ATP-bd"/>
</dbReference>
<dbReference type="SUPFAM" id="SSF52540">
    <property type="entry name" value="P-loop containing nucleoside triphosphate hydrolases"/>
    <property type="match status" value="2"/>
</dbReference>
<feature type="domain" description="ABC transporter" evidence="6">
    <location>
        <begin position="10"/>
        <end position="256"/>
    </location>
</feature>
<evidence type="ECO:0000256" key="1">
    <source>
        <dbReference type="ARBA" id="ARBA00005417"/>
    </source>
</evidence>
<dbReference type="InterPro" id="IPR027417">
    <property type="entry name" value="P-loop_NTPase"/>
</dbReference>
<protein>
    <submittedName>
        <fullName evidence="7">Dipeptide ABC transporter ATP-binding protein</fullName>
    </submittedName>
</protein>
<dbReference type="InterPro" id="IPR003593">
    <property type="entry name" value="AAA+_ATPase"/>
</dbReference>
<evidence type="ECO:0000313" key="7">
    <source>
        <dbReference type="EMBL" id="MYM18611.1"/>
    </source>
</evidence>
<feature type="compositionally biased region" description="Low complexity" evidence="5">
    <location>
        <begin position="536"/>
        <end position="549"/>
    </location>
</feature>
<dbReference type="InterPro" id="IPR013563">
    <property type="entry name" value="Oligopep_ABC_C"/>
</dbReference>
<organism evidence="7 8">
    <name type="scientific">Brevibacterium rongguiense</name>
    <dbReference type="NCBI Taxonomy" id="2695267"/>
    <lineage>
        <taxon>Bacteria</taxon>
        <taxon>Bacillati</taxon>
        <taxon>Actinomycetota</taxon>
        <taxon>Actinomycetes</taxon>
        <taxon>Micrococcales</taxon>
        <taxon>Brevibacteriaceae</taxon>
        <taxon>Brevibacterium</taxon>
    </lineage>
</organism>
<dbReference type="AlphaFoldDB" id="A0A6N9H456"/>
<proteinExistence type="inferred from homology"/>
<dbReference type="Pfam" id="PF00005">
    <property type="entry name" value="ABC_tran"/>
    <property type="match status" value="2"/>
</dbReference>
<dbReference type="InterPro" id="IPR050319">
    <property type="entry name" value="ABC_transp_ATP-bind"/>
</dbReference>
<dbReference type="EMBL" id="WWEQ01000003">
    <property type="protein sequence ID" value="MYM18611.1"/>
    <property type="molecule type" value="Genomic_DNA"/>
</dbReference>
<dbReference type="PROSITE" id="PS50893">
    <property type="entry name" value="ABC_TRANSPORTER_2"/>
    <property type="match status" value="2"/>
</dbReference>
<comment type="caution">
    <text evidence="7">The sequence shown here is derived from an EMBL/GenBank/DDBJ whole genome shotgun (WGS) entry which is preliminary data.</text>
</comment>
<keyword evidence="8" id="KW-1185">Reference proteome</keyword>
<dbReference type="PANTHER" id="PTHR43776:SF7">
    <property type="entry name" value="D,D-DIPEPTIDE TRANSPORT ATP-BINDING PROTEIN DDPF-RELATED"/>
    <property type="match status" value="1"/>
</dbReference>
<dbReference type="Proteomes" id="UP000469215">
    <property type="component" value="Unassembled WGS sequence"/>
</dbReference>
<dbReference type="PROSITE" id="PS00211">
    <property type="entry name" value="ABC_TRANSPORTER_1"/>
    <property type="match status" value="2"/>
</dbReference>
<keyword evidence="2" id="KW-0813">Transport</keyword>
<dbReference type="Gene3D" id="3.40.50.300">
    <property type="entry name" value="P-loop containing nucleotide triphosphate hydrolases"/>
    <property type="match status" value="2"/>
</dbReference>
<feature type="region of interest" description="Disordered" evidence="5">
    <location>
        <begin position="531"/>
        <end position="590"/>
    </location>
</feature>
<comment type="similarity">
    <text evidence="1">Belongs to the ABC transporter superfamily.</text>
</comment>
<dbReference type="RefSeq" id="WP_160952076.1">
    <property type="nucleotide sequence ID" value="NZ_WWEQ01000003.1"/>
</dbReference>
<dbReference type="NCBIfam" id="NF008453">
    <property type="entry name" value="PRK11308.1"/>
    <property type="match status" value="2"/>
</dbReference>
<evidence type="ECO:0000256" key="4">
    <source>
        <dbReference type="ARBA" id="ARBA00022840"/>
    </source>
</evidence>
<gene>
    <name evidence="7" type="ORF">GSY69_01095</name>
</gene>
<name>A0A6N9H456_9MICO</name>
<dbReference type="Pfam" id="PF08352">
    <property type="entry name" value="oligo_HPY"/>
    <property type="match status" value="1"/>
</dbReference>
<keyword evidence="4 7" id="KW-0067">ATP-binding</keyword>
<evidence type="ECO:0000256" key="2">
    <source>
        <dbReference type="ARBA" id="ARBA00022448"/>
    </source>
</evidence>
<evidence type="ECO:0000313" key="8">
    <source>
        <dbReference type="Proteomes" id="UP000469215"/>
    </source>
</evidence>
<dbReference type="SMART" id="SM00382">
    <property type="entry name" value="AAA"/>
    <property type="match status" value="2"/>
</dbReference>
<evidence type="ECO:0000259" key="6">
    <source>
        <dbReference type="PROSITE" id="PS50893"/>
    </source>
</evidence>
<dbReference type="InterPro" id="IPR017871">
    <property type="entry name" value="ABC_transporter-like_CS"/>
</dbReference>
<dbReference type="GO" id="GO:0015833">
    <property type="term" value="P:peptide transport"/>
    <property type="evidence" value="ECO:0007669"/>
    <property type="project" value="InterPro"/>
</dbReference>
<reference evidence="7 8" key="1">
    <citation type="submission" date="2020-01" db="EMBL/GenBank/DDBJ databases">
        <authorList>
            <person name="Deng T."/>
        </authorList>
    </citation>
    <scope>NUCLEOTIDE SEQUENCE [LARGE SCALE GENOMIC DNA]</scope>
    <source>
        <strain evidence="7 8">5221</strain>
    </source>
</reference>
<dbReference type="PANTHER" id="PTHR43776">
    <property type="entry name" value="TRANSPORT ATP-BINDING PROTEIN"/>
    <property type="match status" value="1"/>
</dbReference>
<evidence type="ECO:0000256" key="5">
    <source>
        <dbReference type="SAM" id="MobiDB-lite"/>
    </source>
</evidence>
<dbReference type="GO" id="GO:0016887">
    <property type="term" value="F:ATP hydrolysis activity"/>
    <property type="evidence" value="ECO:0007669"/>
    <property type="project" value="InterPro"/>
</dbReference>
<dbReference type="GO" id="GO:0055085">
    <property type="term" value="P:transmembrane transport"/>
    <property type="evidence" value="ECO:0007669"/>
    <property type="project" value="UniProtKB-ARBA"/>
</dbReference>
<feature type="domain" description="ABC transporter" evidence="6">
    <location>
        <begin position="284"/>
        <end position="526"/>
    </location>
</feature>
<accession>A0A6N9H456</accession>
<keyword evidence="3" id="KW-0547">Nucleotide-binding</keyword>
<dbReference type="GO" id="GO:0005524">
    <property type="term" value="F:ATP binding"/>
    <property type="evidence" value="ECO:0007669"/>
    <property type="project" value="UniProtKB-KW"/>
</dbReference>
<sequence>MSRTAPAPVLELSDLTVAYPAAPAPAVDGAALTARPGRTVALVGESGSGKSSLAAAAAGLSVPGARVRAAVHTVGGVDMRGAGQRAWRAVHGSVLGFVPQDAGTGLNPVRSVAGQLAHTLRTRGARRREAAERAAEALAGVGLEPRLHGRRRPHELSGGQRQRILLALALAGEPRLVIADEPTSALDVTVQRQVLDLLAERTARAGAALVLITHDLGVAADRADDVLVMSGGRIVEAGTAAQVLESPREPYTRRLLAAAPGLDAPRLIAAPRGGPAQPQEPPVLRAAGLVRDFAHGGGSVRAVDGVSLELPRGRTLGIVGESGSGKSTTARLLVGLEPADAGEIELLGAPVTGRRAEAVRLARRVRFVHQDPSASLDPRRSAGDSIAEPLAGFGIGTRAERPARVRALLERVALPADAARRRPGELSGGQRQRVAIARALAVDPEVVVLDEPVSALDVSVQAQILELLAGLQRELGLSYVFISHDLAVVRQIAHDVLVMAQGRVVDAGPTEEVFAAPTAPTTRALLAAVPGRAQRPPSAGPATAAGAAPPGAPASGPPAAGRSHLVPSHPDRSPDPSQPPSRTAAQIGAR</sequence>